<dbReference type="EMBL" id="BLJY01000015">
    <property type="protein sequence ID" value="GFF21598.1"/>
    <property type="molecule type" value="Genomic_DNA"/>
</dbReference>
<dbReference type="Proteomes" id="UP000452235">
    <property type="component" value="Unassembled WGS sequence"/>
</dbReference>
<accession>A0A5M3ZHB8</accession>
<keyword evidence="2" id="KW-1185">Reference proteome</keyword>
<organism evidence="1 2">
    <name type="scientific">Aspergillus terreus</name>
    <dbReference type="NCBI Taxonomy" id="33178"/>
    <lineage>
        <taxon>Eukaryota</taxon>
        <taxon>Fungi</taxon>
        <taxon>Dikarya</taxon>
        <taxon>Ascomycota</taxon>
        <taxon>Pezizomycotina</taxon>
        <taxon>Eurotiomycetes</taxon>
        <taxon>Eurotiomycetidae</taxon>
        <taxon>Eurotiales</taxon>
        <taxon>Aspergillaceae</taxon>
        <taxon>Aspergillus</taxon>
        <taxon>Aspergillus subgen. Circumdati</taxon>
    </lineage>
</organism>
<proteinExistence type="predicted"/>
<comment type="caution">
    <text evidence="1">The sequence shown here is derived from an EMBL/GenBank/DDBJ whole genome shotgun (WGS) entry which is preliminary data.</text>
</comment>
<reference evidence="1 2" key="1">
    <citation type="submission" date="2020-01" db="EMBL/GenBank/DDBJ databases">
        <title>Aspergillus terreus IFO 6365 whole genome shotgun sequence.</title>
        <authorList>
            <person name="Kanamasa S."/>
            <person name="Takahashi H."/>
        </authorList>
    </citation>
    <scope>NUCLEOTIDE SEQUENCE [LARGE SCALE GENOMIC DNA]</scope>
    <source>
        <strain evidence="1 2">IFO 6365</strain>
    </source>
</reference>
<protein>
    <submittedName>
        <fullName evidence="1">Uncharacterized protein</fullName>
    </submittedName>
</protein>
<dbReference type="AlphaFoldDB" id="A0A5M3ZHB8"/>
<evidence type="ECO:0000313" key="2">
    <source>
        <dbReference type="Proteomes" id="UP000452235"/>
    </source>
</evidence>
<sequence length="142" mass="15785">MPSLVFYSTLGQSSIVACQVVYARESRLFTIIAEQDAMRTFRAYLLQVPLSIRDSSKLSVDDNLAGELKHPPNRKPSKESFAMVDGRRAAKIHTWLLRAMASCNEGGLKGADNTDLLQMGVSYSHSSRFLHHASADWVVTKN</sequence>
<evidence type="ECO:0000313" key="1">
    <source>
        <dbReference type="EMBL" id="GFF21598.1"/>
    </source>
</evidence>
<name>A0A5M3ZHB8_ASPTE</name>
<gene>
    <name evidence="1" type="ORF">ATEIFO6365_0015017000</name>
</gene>